<evidence type="ECO:0000256" key="3">
    <source>
        <dbReference type="ARBA" id="ARBA00023295"/>
    </source>
</evidence>
<evidence type="ECO:0000313" key="7">
    <source>
        <dbReference type="Proteomes" id="UP001589585"/>
    </source>
</evidence>
<feature type="chain" id="PRO_5046083481" evidence="5">
    <location>
        <begin position="24"/>
        <end position="336"/>
    </location>
</feature>
<dbReference type="Proteomes" id="UP001589585">
    <property type="component" value="Unassembled WGS sequence"/>
</dbReference>
<name>A0ABV5F9K2_9FLAO</name>
<keyword evidence="2 4" id="KW-0378">Hydrolase</keyword>
<dbReference type="Gene3D" id="2.115.10.20">
    <property type="entry name" value="Glycosyl hydrolase domain, family 43"/>
    <property type="match status" value="1"/>
</dbReference>
<dbReference type="PANTHER" id="PTHR35279">
    <property type="match status" value="1"/>
</dbReference>
<reference evidence="6 7" key="1">
    <citation type="submission" date="2024-09" db="EMBL/GenBank/DDBJ databases">
        <authorList>
            <person name="Sun Q."/>
            <person name="Mori K."/>
        </authorList>
    </citation>
    <scope>NUCLEOTIDE SEQUENCE [LARGE SCALE GENOMIC DNA]</scope>
    <source>
        <strain evidence="6 7">CECT 8622</strain>
    </source>
</reference>
<evidence type="ECO:0000256" key="2">
    <source>
        <dbReference type="ARBA" id="ARBA00022801"/>
    </source>
</evidence>
<evidence type="ECO:0000256" key="1">
    <source>
        <dbReference type="ARBA" id="ARBA00009865"/>
    </source>
</evidence>
<keyword evidence="7" id="KW-1185">Reference proteome</keyword>
<comment type="similarity">
    <text evidence="1 4">Belongs to the glycosyl hydrolase 43 family.</text>
</comment>
<evidence type="ECO:0000313" key="6">
    <source>
        <dbReference type="EMBL" id="MFB9056122.1"/>
    </source>
</evidence>
<dbReference type="SUPFAM" id="SSF75005">
    <property type="entry name" value="Arabinanase/levansucrase/invertase"/>
    <property type="match status" value="1"/>
</dbReference>
<sequence>MNRFKLSIAILLMSFLASCQSLKKEKKPSEVLVKETKSVTFTYQPITGIGMDSVYNRRDNSDIIKVNNTYYVWYTRMDSPVTSGYWGTIWYATSKDNGFTWQEQGMALGLGEEGTFDSHSVFTPNILAYNGSYYMYYTGVKPTPGNKNRAFEGNSTTDITAIGLAVSKSPDGPFVRVENNPVLEISDVASDFDSFRIDDACLLVTEGKIGLYYKGRSFIDGEEGPKRTKMSVAYAKAIEGPYKKHKTPLLDNSHEVLIWKQNGGIASLASINASINYAKDGEHFTVLQDNLKNIPKAPGLYRPHLEHGNPETETPGWGISMIQKKGSAYLVRFEMN</sequence>
<dbReference type="EMBL" id="JBHMFC010000014">
    <property type="protein sequence ID" value="MFB9056122.1"/>
    <property type="molecule type" value="Genomic_DNA"/>
</dbReference>
<keyword evidence="5" id="KW-0732">Signal</keyword>
<keyword evidence="3 4" id="KW-0326">Glycosidase</keyword>
<dbReference type="InterPro" id="IPR023296">
    <property type="entry name" value="Glyco_hydro_beta-prop_sf"/>
</dbReference>
<dbReference type="Pfam" id="PF04616">
    <property type="entry name" value="Glyco_hydro_43"/>
    <property type="match status" value="1"/>
</dbReference>
<organism evidence="6 7">
    <name type="scientific">Mariniflexile ostreae</name>
    <dbReference type="NCBI Taxonomy" id="1520892"/>
    <lineage>
        <taxon>Bacteria</taxon>
        <taxon>Pseudomonadati</taxon>
        <taxon>Bacteroidota</taxon>
        <taxon>Flavobacteriia</taxon>
        <taxon>Flavobacteriales</taxon>
        <taxon>Flavobacteriaceae</taxon>
        <taxon>Mariniflexile</taxon>
    </lineage>
</organism>
<proteinExistence type="inferred from homology"/>
<dbReference type="PANTHER" id="PTHR35279:SF1">
    <property type="entry name" value="ARABINANASE_LEVANSUCRASE_INVERTASE"/>
    <property type="match status" value="1"/>
</dbReference>
<dbReference type="RefSeq" id="WP_379860317.1">
    <property type="nucleotide sequence ID" value="NZ_JBHMFC010000014.1"/>
</dbReference>
<accession>A0ABV5F9K2</accession>
<comment type="caution">
    <text evidence="6">The sequence shown here is derived from an EMBL/GenBank/DDBJ whole genome shotgun (WGS) entry which is preliminary data.</text>
</comment>
<evidence type="ECO:0000256" key="5">
    <source>
        <dbReference type="SAM" id="SignalP"/>
    </source>
</evidence>
<protein>
    <submittedName>
        <fullName evidence="6">Family 43 glycosylhydrolase</fullName>
    </submittedName>
</protein>
<evidence type="ECO:0000256" key="4">
    <source>
        <dbReference type="RuleBase" id="RU361187"/>
    </source>
</evidence>
<dbReference type="InterPro" id="IPR006710">
    <property type="entry name" value="Glyco_hydro_43"/>
</dbReference>
<feature type="signal peptide" evidence="5">
    <location>
        <begin position="1"/>
        <end position="23"/>
    </location>
</feature>
<gene>
    <name evidence="6" type="ORF">ACFFU9_05135</name>
</gene>
<dbReference type="PROSITE" id="PS51257">
    <property type="entry name" value="PROKAR_LIPOPROTEIN"/>
    <property type="match status" value="1"/>
</dbReference>